<dbReference type="GO" id="GO:0005634">
    <property type="term" value="C:nucleus"/>
    <property type="evidence" value="ECO:0007669"/>
    <property type="project" value="UniProtKB-SubCell"/>
</dbReference>
<evidence type="ECO:0000256" key="5">
    <source>
        <dbReference type="SAM" id="MobiDB-lite"/>
    </source>
</evidence>
<evidence type="ECO:0000256" key="3">
    <source>
        <dbReference type="ARBA" id="ARBA00023242"/>
    </source>
</evidence>
<keyword evidence="1 4" id="KW-0238">DNA-binding</keyword>
<keyword evidence="8" id="KW-1185">Reference proteome</keyword>
<accession>A0A8H4P229</accession>
<keyword evidence="2 4" id="KW-0371">Homeobox</keyword>
<dbReference type="SMART" id="SM00389">
    <property type="entry name" value="HOX"/>
    <property type="match status" value="1"/>
</dbReference>
<dbReference type="Proteomes" id="UP000554235">
    <property type="component" value="Unassembled WGS sequence"/>
</dbReference>
<feature type="compositionally biased region" description="Polar residues" evidence="5">
    <location>
        <begin position="27"/>
        <end position="48"/>
    </location>
</feature>
<gene>
    <name evidence="7" type="ORF">FALBO_13585</name>
</gene>
<reference evidence="7 8" key="1">
    <citation type="submission" date="2020-01" db="EMBL/GenBank/DDBJ databases">
        <title>Identification and distribution of gene clusters putatively required for synthesis of sphingolipid metabolism inhibitors in phylogenetically diverse species of the filamentous fungus Fusarium.</title>
        <authorList>
            <person name="Kim H.-S."/>
            <person name="Busman M."/>
            <person name="Brown D.W."/>
            <person name="Divon H."/>
            <person name="Uhlig S."/>
            <person name="Proctor R.H."/>
        </authorList>
    </citation>
    <scope>NUCLEOTIDE SEQUENCE [LARGE SCALE GENOMIC DNA]</scope>
    <source>
        <strain evidence="7 8">NRRL 20459</strain>
    </source>
</reference>
<keyword evidence="3 4" id="KW-0539">Nucleus</keyword>
<feature type="DNA-binding region" description="Homeobox" evidence="4">
    <location>
        <begin position="61"/>
        <end position="123"/>
    </location>
</feature>
<dbReference type="InterPro" id="IPR050224">
    <property type="entry name" value="TALE_homeobox"/>
</dbReference>
<evidence type="ECO:0000256" key="1">
    <source>
        <dbReference type="ARBA" id="ARBA00023125"/>
    </source>
</evidence>
<dbReference type="InterPro" id="IPR008422">
    <property type="entry name" value="KN_HD"/>
</dbReference>
<dbReference type="Gene3D" id="1.10.10.60">
    <property type="entry name" value="Homeodomain-like"/>
    <property type="match status" value="1"/>
</dbReference>
<dbReference type="InterPro" id="IPR009057">
    <property type="entry name" value="Homeodomain-like_sf"/>
</dbReference>
<dbReference type="PANTHER" id="PTHR11850">
    <property type="entry name" value="HOMEOBOX PROTEIN TRANSCRIPTION FACTORS"/>
    <property type="match status" value="1"/>
</dbReference>
<evidence type="ECO:0000259" key="6">
    <source>
        <dbReference type="PROSITE" id="PS50071"/>
    </source>
</evidence>
<dbReference type="CDD" id="cd00086">
    <property type="entry name" value="homeodomain"/>
    <property type="match status" value="1"/>
</dbReference>
<protein>
    <submittedName>
        <fullName evidence="7">Monocarboxylate transporter 4</fullName>
    </submittedName>
</protein>
<feature type="compositionally biased region" description="Basic residues" evidence="5">
    <location>
        <begin position="236"/>
        <end position="245"/>
    </location>
</feature>
<feature type="region of interest" description="Disordered" evidence="5">
    <location>
        <begin position="519"/>
        <end position="539"/>
    </location>
</feature>
<dbReference type="GO" id="GO:0006355">
    <property type="term" value="P:regulation of DNA-templated transcription"/>
    <property type="evidence" value="ECO:0007669"/>
    <property type="project" value="InterPro"/>
</dbReference>
<dbReference type="InterPro" id="IPR001356">
    <property type="entry name" value="HD"/>
</dbReference>
<name>A0A8H4P229_9HYPO</name>
<proteinExistence type="predicted"/>
<feature type="compositionally biased region" description="Low complexity" evidence="5">
    <location>
        <begin position="200"/>
        <end position="235"/>
    </location>
</feature>
<feature type="region of interest" description="Disordered" evidence="5">
    <location>
        <begin position="121"/>
        <end position="168"/>
    </location>
</feature>
<evidence type="ECO:0000313" key="7">
    <source>
        <dbReference type="EMBL" id="KAF4459659.1"/>
    </source>
</evidence>
<comment type="subcellular location">
    <subcellularLocation>
        <location evidence="4">Nucleus</location>
    </subcellularLocation>
</comment>
<dbReference type="EMBL" id="JAADYS010002120">
    <property type="protein sequence ID" value="KAF4459659.1"/>
    <property type="molecule type" value="Genomic_DNA"/>
</dbReference>
<feature type="region of interest" description="Disordered" evidence="5">
    <location>
        <begin position="1"/>
        <end position="57"/>
    </location>
</feature>
<feature type="region of interest" description="Disordered" evidence="5">
    <location>
        <begin position="188"/>
        <end position="257"/>
    </location>
</feature>
<evidence type="ECO:0000256" key="4">
    <source>
        <dbReference type="PROSITE-ProRule" id="PRU00108"/>
    </source>
</evidence>
<dbReference type="SUPFAM" id="SSF46689">
    <property type="entry name" value="Homeodomain-like"/>
    <property type="match status" value="1"/>
</dbReference>
<evidence type="ECO:0000256" key="2">
    <source>
        <dbReference type="ARBA" id="ARBA00023155"/>
    </source>
</evidence>
<feature type="domain" description="Homeobox" evidence="6">
    <location>
        <begin position="59"/>
        <end position="122"/>
    </location>
</feature>
<dbReference type="PROSITE" id="PS50071">
    <property type="entry name" value="HOMEOBOX_2"/>
    <property type="match status" value="1"/>
</dbReference>
<dbReference type="GO" id="GO:0003677">
    <property type="term" value="F:DNA binding"/>
    <property type="evidence" value="ECO:0007669"/>
    <property type="project" value="UniProtKB-UniRule"/>
</dbReference>
<dbReference type="OrthoDB" id="10056939at2759"/>
<comment type="caution">
    <text evidence="7">The sequence shown here is derived from an EMBL/GenBank/DDBJ whole genome shotgun (WGS) entry which is preliminary data.</text>
</comment>
<dbReference type="Pfam" id="PF05920">
    <property type="entry name" value="Homeobox_KN"/>
    <property type="match status" value="1"/>
</dbReference>
<evidence type="ECO:0000313" key="8">
    <source>
        <dbReference type="Proteomes" id="UP000554235"/>
    </source>
</evidence>
<organism evidence="7 8">
    <name type="scientific">Fusarium albosuccineum</name>
    <dbReference type="NCBI Taxonomy" id="1237068"/>
    <lineage>
        <taxon>Eukaryota</taxon>
        <taxon>Fungi</taxon>
        <taxon>Dikarya</taxon>
        <taxon>Ascomycota</taxon>
        <taxon>Pezizomycotina</taxon>
        <taxon>Sordariomycetes</taxon>
        <taxon>Hypocreomycetidae</taxon>
        <taxon>Hypocreales</taxon>
        <taxon>Nectriaceae</taxon>
        <taxon>Fusarium</taxon>
        <taxon>Fusarium decemcellulare species complex</taxon>
    </lineage>
</organism>
<dbReference type="AlphaFoldDB" id="A0A8H4P229"/>
<sequence length="729" mass="80416">MIPILDSPDIGARTDFIEPTHGAPMSSHPSTTARHPSAQQPSPSNGQNPAVAVSHGNCDLPPKIGARFTFQTVKILRDWLSSSSQAPYPSDEDKMMLQDRTGLNQTQISNWLTNARRRNKIRTAKSARPQSDGSRALPIDIPRPSTPYVSGGRTSHLNPLQRWVDSPPEDEAASITAIARALSLPTNPAQHGYLPSDKTSGQSSVSSAGVSSNDSSAQASSQISRSTASSLLMTSRSRRRRKKNSYHGPSHVPPPLKTFQKDHLVQHLRLVHNAEYLGWTMSRWKSECNGVVSRCGLCGIAMDSWHARQDHLAEHFRMGDTMADWKDLINEERNSPFPFSATVPPVESPSSAHELIKLEVSCFIISHQEKVGCHPTDVQLQLEACRVIFASEALSKKVEALPPSWLRDLIMASEAITQQARFGPLRSLAESRLAILKVNRQDHLFQHCPMEQLLQGYARAAGSGVSDKDLQNQACHIILDAEEDSTTPSDVFVDWLLRQARSSPAWLLSFRRRTFGLDNRDTTSNTVKESPSDAVESPTHVDASDADFISAGANSGVAGIQGIHDSSLSPHVHVQGDPVEQREASLSESYSSLQCQISSLKPWLYLAGHGSDVNKDFSTQPTDLRDRSPAYSSTSQTTMTKVVGTKYPALFFSNDANSYHRLAQDLARFVKSTTSPNNPAQHVPTDEELQHQARCILYYDDDPWNQTAADNPEWLLQFKLDVGLIQPRL</sequence>